<sequence length="135" mass="14473">MTIPSGDGGGLDHSTGFCLTVAHDRHLVHRDVKQENMLCRTDGTVLLSDFGIASVAHASSSACAYQDFGGTLPYMAPQQHAGKLRPASDQYALAVVVYEWLAGVRPFQGTMPELVSQHLHAPPPRLVDQVPTLPA</sequence>
<dbReference type="PANTHER" id="PTHR24356:SF1">
    <property type="entry name" value="SERINE_THREONINE-PROTEIN KINASE GREATWALL"/>
    <property type="match status" value="1"/>
</dbReference>
<keyword evidence="6" id="KW-0067">ATP-binding</keyword>
<dbReference type="EC" id="2.7.11.1" evidence="1"/>
<dbReference type="InterPro" id="IPR000719">
    <property type="entry name" value="Prot_kinase_dom"/>
</dbReference>
<organism evidence="10 11">
    <name type="scientific">Ktedonobacter robiniae</name>
    <dbReference type="NCBI Taxonomy" id="2778365"/>
    <lineage>
        <taxon>Bacteria</taxon>
        <taxon>Bacillati</taxon>
        <taxon>Chloroflexota</taxon>
        <taxon>Ktedonobacteria</taxon>
        <taxon>Ktedonobacterales</taxon>
        <taxon>Ktedonobacteraceae</taxon>
        <taxon>Ktedonobacter</taxon>
    </lineage>
</organism>
<dbReference type="InterPro" id="IPR050236">
    <property type="entry name" value="Ser_Thr_kinase_AGC"/>
</dbReference>
<keyword evidence="11" id="KW-1185">Reference proteome</keyword>
<accession>A0ABQ3V6D5</accession>
<evidence type="ECO:0000313" key="11">
    <source>
        <dbReference type="Proteomes" id="UP000654345"/>
    </source>
</evidence>
<evidence type="ECO:0000313" key="10">
    <source>
        <dbReference type="EMBL" id="GHO60532.1"/>
    </source>
</evidence>
<proteinExistence type="predicted"/>
<feature type="domain" description="Protein kinase" evidence="9">
    <location>
        <begin position="1"/>
        <end position="135"/>
    </location>
</feature>
<dbReference type="RefSeq" id="WP_268887437.1">
    <property type="nucleotide sequence ID" value="NZ_BNJG01000005.1"/>
</dbReference>
<protein>
    <recommendedName>
        <fullName evidence="1">non-specific serine/threonine protein kinase</fullName>
        <ecNumber evidence="1">2.7.11.1</ecNumber>
    </recommendedName>
</protein>
<dbReference type="Gene3D" id="1.10.510.10">
    <property type="entry name" value="Transferase(Phosphotransferase) domain 1"/>
    <property type="match status" value="1"/>
</dbReference>
<evidence type="ECO:0000256" key="6">
    <source>
        <dbReference type="ARBA" id="ARBA00022840"/>
    </source>
</evidence>
<name>A0ABQ3V6D5_9CHLR</name>
<gene>
    <name evidence="10" type="ORF">KSB_90070</name>
</gene>
<comment type="catalytic activity">
    <reaction evidence="7">
        <text>L-threonyl-[protein] + ATP = O-phospho-L-threonyl-[protein] + ADP + H(+)</text>
        <dbReference type="Rhea" id="RHEA:46608"/>
        <dbReference type="Rhea" id="RHEA-COMP:11060"/>
        <dbReference type="Rhea" id="RHEA-COMP:11605"/>
        <dbReference type="ChEBI" id="CHEBI:15378"/>
        <dbReference type="ChEBI" id="CHEBI:30013"/>
        <dbReference type="ChEBI" id="CHEBI:30616"/>
        <dbReference type="ChEBI" id="CHEBI:61977"/>
        <dbReference type="ChEBI" id="CHEBI:456216"/>
        <dbReference type="EC" id="2.7.11.1"/>
    </reaction>
</comment>
<dbReference type="SUPFAM" id="SSF56112">
    <property type="entry name" value="Protein kinase-like (PK-like)"/>
    <property type="match status" value="1"/>
</dbReference>
<evidence type="ECO:0000256" key="3">
    <source>
        <dbReference type="ARBA" id="ARBA00022679"/>
    </source>
</evidence>
<evidence type="ECO:0000256" key="4">
    <source>
        <dbReference type="ARBA" id="ARBA00022741"/>
    </source>
</evidence>
<evidence type="ECO:0000256" key="7">
    <source>
        <dbReference type="ARBA" id="ARBA00047899"/>
    </source>
</evidence>
<dbReference type="PROSITE" id="PS00108">
    <property type="entry name" value="PROTEIN_KINASE_ST"/>
    <property type="match status" value="1"/>
</dbReference>
<comment type="caution">
    <text evidence="10">The sequence shown here is derived from an EMBL/GenBank/DDBJ whole genome shotgun (WGS) entry which is preliminary data.</text>
</comment>
<dbReference type="PANTHER" id="PTHR24356">
    <property type="entry name" value="SERINE/THREONINE-PROTEIN KINASE"/>
    <property type="match status" value="1"/>
</dbReference>
<evidence type="ECO:0000256" key="1">
    <source>
        <dbReference type="ARBA" id="ARBA00012513"/>
    </source>
</evidence>
<keyword evidence="4" id="KW-0547">Nucleotide-binding</keyword>
<reference evidence="10 11" key="1">
    <citation type="journal article" date="2021" name="Int. J. Syst. Evol. Microbiol.">
        <title>Reticulibacter mediterranei gen. nov., sp. nov., within the new family Reticulibacteraceae fam. nov., and Ktedonospora formicarum gen. nov., sp. nov., Ktedonobacter robiniae sp. nov., Dictyobacter formicarum sp. nov. and Dictyobacter arantiisoli sp. nov., belonging to the class Ktedonobacteria.</title>
        <authorList>
            <person name="Yabe S."/>
            <person name="Zheng Y."/>
            <person name="Wang C.M."/>
            <person name="Sakai Y."/>
            <person name="Abe K."/>
            <person name="Yokota A."/>
            <person name="Donadio S."/>
            <person name="Cavaletti L."/>
            <person name="Monciardini P."/>
        </authorList>
    </citation>
    <scope>NUCLEOTIDE SEQUENCE [LARGE SCALE GENOMIC DNA]</scope>
    <source>
        <strain evidence="10 11">SOSP1-30</strain>
    </source>
</reference>
<evidence type="ECO:0000256" key="5">
    <source>
        <dbReference type="ARBA" id="ARBA00022777"/>
    </source>
</evidence>
<evidence type="ECO:0000256" key="2">
    <source>
        <dbReference type="ARBA" id="ARBA00022527"/>
    </source>
</evidence>
<evidence type="ECO:0000256" key="8">
    <source>
        <dbReference type="ARBA" id="ARBA00048679"/>
    </source>
</evidence>
<dbReference type="InterPro" id="IPR008271">
    <property type="entry name" value="Ser/Thr_kinase_AS"/>
</dbReference>
<dbReference type="InterPro" id="IPR011009">
    <property type="entry name" value="Kinase-like_dom_sf"/>
</dbReference>
<comment type="catalytic activity">
    <reaction evidence="8">
        <text>L-seryl-[protein] + ATP = O-phospho-L-seryl-[protein] + ADP + H(+)</text>
        <dbReference type="Rhea" id="RHEA:17989"/>
        <dbReference type="Rhea" id="RHEA-COMP:9863"/>
        <dbReference type="Rhea" id="RHEA-COMP:11604"/>
        <dbReference type="ChEBI" id="CHEBI:15378"/>
        <dbReference type="ChEBI" id="CHEBI:29999"/>
        <dbReference type="ChEBI" id="CHEBI:30616"/>
        <dbReference type="ChEBI" id="CHEBI:83421"/>
        <dbReference type="ChEBI" id="CHEBI:456216"/>
        <dbReference type="EC" id="2.7.11.1"/>
    </reaction>
</comment>
<dbReference type="Proteomes" id="UP000654345">
    <property type="component" value="Unassembled WGS sequence"/>
</dbReference>
<keyword evidence="5" id="KW-0418">Kinase</keyword>
<keyword evidence="2" id="KW-0723">Serine/threonine-protein kinase</keyword>
<dbReference type="Pfam" id="PF00069">
    <property type="entry name" value="Pkinase"/>
    <property type="match status" value="1"/>
</dbReference>
<dbReference type="PROSITE" id="PS50011">
    <property type="entry name" value="PROTEIN_KINASE_DOM"/>
    <property type="match status" value="1"/>
</dbReference>
<evidence type="ECO:0000259" key="9">
    <source>
        <dbReference type="PROSITE" id="PS50011"/>
    </source>
</evidence>
<dbReference type="EMBL" id="BNJG01000005">
    <property type="protein sequence ID" value="GHO60532.1"/>
    <property type="molecule type" value="Genomic_DNA"/>
</dbReference>
<keyword evidence="3" id="KW-0808">Transferase</keyword>